<accession>A0A5J4Q6T2</accession>
<dbReference type="InterPro" id="IPR036514">
    <property type="entry name" value="SGNH_hydro_sf"/>
</dbReference>
<dbReference type="CDD" id="cd00229">
    <property type="entry name" value="SGNH_hydrolase"/>
    <property type="match status" value="1"/>
</dbReference>
<feature type="domain" description="GSCFA" evidence="1">
    <location>
        <begin position="21"/>
        <end position="257"/>
    </location>
</feature>
<evidence type="ECO:0000259" key="1">
    <source>
        <dbReference type="Pfam" id="PF08885"/>
    </source>
</evidence>
<dbReference type="AlphaFoldDB" id="A0A5J4Q6T2"/>
<dbReference type="Pfam" id="PF08885">
    <property type="entry name" value="GSCFA"/>
    <property type="match status" value="1"/>
</dbReference>
<dbReference type="InterPro" id="IPR014982">
    <property type="entry name" value="GSCFA"/>
</dbReference>
<comment type="caution">
    <text evidence="2">The sequence shown here is derived from an EMBL/GenBank/DDBJ whole genome shotgun (WGS) entry which is preliminary data.</text>
</comment>
<sequence length="328" mass="37987">MNLITSAECPPLPAVDHSHELLLMGSCFAENIGTLLKASKFRCDVNPFGILYNPLSVAAALREVLGDKVYTGEDLLYYQGEYHSLMHHGSFSSPEASSCLASINSRLQQAQRNIRRVRHLLITFGTAWIYRYKETGNVAANCHKLPDSKFERCRLEPDGIAAEYISLIDELLERNPDLNIWFTVSPIRHTKEGMHGNQLSKAILLLAIERLQEHFPGKVWYFPAYEIMTDELRDYRFYADDMVHPSPLGVQYVWERFAQACFALETQELIKEWENIAKALAHRPLREESEQYKRFLEQIVLKIKQLTEKYPTLEVEKELDICHTRLRR</sequence>
<dbReference type="SUPFAM" id="SSF52266">
    <property type="entry name" value="SGNH hydrolase"/>
    <property type="match status" value="1"/>
</dbReference>
<name>A0A5J4Q6T2_9ZZZZ</name>
<proteinExistence type="predicted"/>
<gene>
    <name evidence="2" type="ORF">EZS27_033028</name>
</gene>
<protein>
    <recommendedName>
        <fullName evidence="1">GSCFA domain-containing protein</fullName>
    </recommendedName>
</protein>
<dbReference type="Gene3D" id="3.40.50.1110">
    <property type="entry name" value="SGNH hydrolase"/>
    <property type="match status" value="1"/>
</dbReference>
<dbReference type="EMBL" id="SNRY01004787">
    <property type="protein sequence ID" value="KAA6316700.1"/>
    <property type="molecule type" value="Genomic_DNA"/>
</dbReference>
<organism evidence="2">
    <name type="scientific">termite gut metagenome</name>
    <dbReference type="NCBI Taxonomy" id="433724"/>
    <lineage>
        <taxon>unclassified sequences</taxon>
        <taxon>metagenomes</taxon>
        <taxon>organismal metagenomes</taxon>
    </lineage>
</organism>
<evidence type="ECO:0000313" key="2">
    <source>
        <dbReference type="EMBL" id="KAA6316700.1"/>
    </source>
</evidence>
<reference evidence="2" key="1">
    <citation type="submission" date="2019-03" db="EMBL/GenBank/DDBJ databases">
        <title>Single cell metagenomics reveals metabolic interactions within the superorganism composed of flagellate Streblomastix strix and complex community of Bacteroidetes bacteria on its surface.</title>
        <authorList>
            <person name="Treitli S.C."/>
            <person name="Kolisko M."/>
            <person name="Husnik F."/>
            <person name="Keeling P."/>
            <person name="Hampl V."/>
        </authorList>
    </citation>
    <scope>NUCLEOTIDE SEQUENCE</scope>
    <source>
        <strain evidence="2">STM</strain>
    </source>
</reference>